<dbReference type="CDD" id="cd07361">
    <property type="entry name" value="MEMO_like"/>
    <property type="match status" value="1"/>
</dbReference>
<organism evidence="2 3">
    <name type="scientific">Babesia microti (strain RI)</name>
    <dbReference type="NCBI Taxonomy" id="1133968"/>
    <lineage>
        <taxon>Eukaryota</taxon>
        <taxon>Sar</taxon>
        <taxon>Alveolata</taxon>
        <taxon>Apicomplexa</taxon>
        <taxon>Aconoidasida</taxon>
        <taxon>Piroplasmida</taxon>
        <taxon>Babesiidae</taxon>
        <taxon>Babesia</taxon>
    </lineage>
</organism>
<reference evidence="2 3" key="2">
    <citation type="journal article" date="2013" name="PLoS ONE">
        <title>Whole genome mapping and re-organization of the nuclear and mitochondrial genomes of Babesia microti isolates.</title>
        <authorList>
            <person name="Cornillot E."/>
            <person name="Dassouli A."/>
            <person name="Garg A."/>
            <person name="Pachikara N."/>
            <person name="Randazzo S."/>
            <person name="Depoix D."/>
            <person name="Carcy B."/>
            <person name="Delbecq S."/>
            <person name="Frutos R."/>
            <person name="Silva J.C."/>
            <person name="Sutton R."/>
            <person name="Krause P.J."/>
            <person name="Mamoun C.B."/>
        </authorList>
    </citation>
    <scope>NUCLEOTIDE SEQUENCE [LARGE SCALE GENOMIC DNA]</scope>
    <source>
        <strain evidence="2 3">RI</strain>
    </source>
</reference>
<dbReference type="KEGG" id="bmic:BMR1_02g03900"/>
<dbReference type="OrthoDB" id="417112at2759"/>
<dbReference type="PANTHER" id="PTHR11060">
    <property type="entry name" value="PROTEIN MEMO1"/>
    <property type="match status" value="1"/>
</dbReference>
<dbReference type="OMA" id="MHLPYIH"/>
<evidence type="ECO:0000256" key="1">
    <source>
        <dbReference type="ARBA" id="ARBA00006315"/>
    </source>
</evidence>
<dbReference type="AlphaFoldDB" id="I7JAS5"/>
<reference evidence="2 3" key="1">
    <citation type="journal article" date="2012" name="Nucleic Acids Res.">
        <title>Sequencing of the smallest Apicomplexan genome from the human pathogen Babesia microti.</title>
        <authorList>
            <person name="Cornillot E."/>
            <person name="Hadj-Kaddour K."/>
            <person name="Dassouli A."/>
            <person name="Noel B."/>
            <person name="Ranwez V."/>
            <person name="Vacherie B."/>
            <person name="Augagneur Y."/>
            <person name="Bres V."/>
            <person name="Duclos A."/>
            <person name="Randazzo S."/>
            <person name="Carcy B."/>
            <person name="Debierre-Grockiego F."/>
            <person name="Delbecq S."/>
            <person name="Moubri-Menage K."/>
            <person name="Shams-Eldin H."/>
            <person name="Usmani-Brown S."/>
            <person name="Bringaud F."/>
            <person name="Wincker P."/>
            <person name="Vivares C.P."/>
            <person name="Schwarz R.T."/>
            <person name="Schetters T.P."/>
            <person name="Krause P.J."/>
            <person name="Gorenflot A."/>
            <person name="Berry V."/>
            <person name="Barbe V."/>
            <person name="Ben Mamoun C."/>
        </authorList>
    </citation>
    <scope>NUCLEOTIDE SEQUENCE [LARGE SCALE GENOMIC DNA]</scope>
    <source>
        <strain evidence="2 3">RI</strain>
    </source>
</reference>
<dbReference type="RefSeq" id="XP_012648538.1">
    <property type="nucleotide sequence ID" value="XM_012793084.1"/>
</dbReference>
<dbReference type="EMBL" id="FO082872">
    <property type="protein sequence ID" value="CCF73929.1"/>
    <property type="molecule type" value="Genomic_DNA"/>
</dbReference>
<dbReference type="Proteomes" id="UP000002899">
    <property type="component" value="Chromosome II"/>
</dbReference>
<name>I7JAS5_BABMR</name>
<keyword evidence="3" id="KW-1185">Reference proteome</keyword>
<comment type="similarity">
    <text evidence="1">Belongs to the MEMO1 family.</text>
</comment>
<accession>I7JAS5</accession>
<protein>
    <submittedName>
        <fullName evidence="2">AmmeMemoRadiSam system protein B</fullName>
    </submittedName>
</protein>
<sequence length="290" mass="32523">MSIRIATHAGSWYSSVGNVLKTRISSELSTHPENEVLVKYIITPHAGYDYSLKTALYAYSKIRTFKYSKIFILGPSHHVYFEGCGLDKCIKYETPIGNLDIDTETVTNLLANDHFMNISKGTSEDEHSIEMQLPILKLILEGFPDAKIIPIMIGDIDEQSTIGIANSLLKYFEDKDNLFVISSDFCHFGARFGFYKTPYPGIPIHEAVEKLDKDGIDLILKHNYKGFISYLDDTKNTICGRNPIQVLLKLLTFSKLNIFSNLESYAQSNPATNIRDSSVSYAAVVGTIIN</sequence>
<dbReference type="Gene3D" id="3.40.830.10">
    <property type="entry name" value="LigB-like"/>
    <property type="match status" value="1"/>
</dbReference>
<evidence type="ECO:0000313" key="2">
    <source>
        <dbReference type="EMBL" id="CCF73929.1"/>
    </source>
</evidence>
<reference evidence="2 3" key="3">
    <citation type="journal article" date="2016" name="Sci. Rep.">
        <title>Genome-wide diversity and gene expression profiling of Babesia microti isolates identify polymorphic genes that mediate host-pathogen interactions.</title>
        <authorList>
            <person name="Silva J.C."/>
            <person name="Cornillot E."/>
            <person name="McCracken C."/>
            <person name="Usmani-Brown S."/>
            <person name="Dwivedi A."/>
            <person name="Ifeonu O.O."/>
            <person name="Crabtree J."/>
            <person name="Gotia H.T."/>
            <person name="Virji A.Z."/>
            <person name="Reynes C."/>
            <person name="Colinge J."/>
            <person name="Kumar V."/>
            <person name="Lawres L."/>
            <person name="Pazzi J.E."/>
            <person name="Pablo J.V."/>
            <person name="Hung C."/>
            <person name="Brancato J."/>
            <person name="Kumari P."/>
            <person name="Orvis J."/>
            <person name="Tretina K."/>
            <person name="Chibucos M."/>
            <person name="Ott S."/>
            <person name="Sadzewicz L."/>
            <person name="Sengamalay N."/>
            <person name="Shetty A.C."/>
            <person name="Su Q."/>
            <person name="Tallon L."/>
            <person name="Fraser C.M."/>
            <person name="Frutos R."/>
            <person name="Molina D.M."/>
            <person name="Krause P.J."/>
            <person name="Ben Mamoun C."/>
        </authorList>
    </citation>
    <scope>NUCLEOTIDE SEQUENCE [LARGE SCALE GENOMIC DNA]</scope>
    <source>
        <strain evidence="2 3">RI</strain>
    </source>
</reference>
<dbReference type="GeneID" id="24424561"/>
<proteinExistence type="inferred from homology"/>
<dbReference type="Pfam" id="PF01875">
    <property type="entry name" value="Memo"/>
    <property type="match status" value="1"/>
</dbReference>
<dbReference type="PANTHER" id="PTHR11060:SF0">
    <property type="entry name" value="PROTEIN MEMO1"/>
    <property type="match status" value="1"/>
</dbReference>
<dbReference type="InterPro" id="IPR002737">
    <property type="entry name" value="MEMO1_fam"/>
</dbReference>
<dbReference type="HAMAP" id="MF_00055">
    <property type="entry name" value="MEMO1"/>
    <property type="match status" value="1"/>
</dbReference>
<evidence type="ECO:0000313" key="3">
    <source>
        <dbReference type="Proteomes" id="UP000002899"/>
    </source>
</evidence>
<dbReference type="VEuPathDB" id="PiroplasmaDB:BMR1_02g03900"/>
<dbReference type="NCBIfam" id="TIGR04336">
    <property type="entry name" value="AmmeMemoSam_B"/>
    <property type="match status" value="1"/>
</dbReference>
<gene>
    <name evidence="2" type="ORF">BMR1_02g03900</name>
</gene>